<dbReference type="PATRIC" id="fig|1421016.3.peg.462"/>
<evidence type="ECO:0000313" key="1">
    <source>
        <dbReference type="EMBL" id="ETO39414.1"/>
    </source>
</evidence>
<dbReference type="EMBL" id="AYSN01000014">
    <property type="protein sequence ID" value="ETO39414.1"/>
    <property type="molecule type" value="Genomic_DNA"/>
</dbReference>
<dbReference type="AlphaFoldDB" id="W9EIB2"/>
<dbReference type="Proteomes" id="UP000019481">
    <property type="component" value="Unassembled WGS sequence"/>
</dbReference>
<name>W9EIB2_9THEO</name>
<sequence length="406" mass="46522">MFNSYKEEAYFASSLYEFLRKEFLFFMKKFFLMVFTLIFIATGCYTVDNTKVTEKESPKSDIGEIKIPFLVYTNEPGNKHSAMLAYWDLNNSKVNLTEKMVYVSEDPNFVTPLFWDGDGRIVLRKTYYPTDEYKDKVDFVKGNDVGMVYGKDIEAKGNLDDNPEPIKKVKNYTLYLHNGSDVMEKNVPFLYKTKDDKGNDITVGEYNQPCFIDYDSKTGDITFIFDYQFETHSNIYVAKCNVGNIDKISWDEIRLPGGGVVYTPCPNNTMLVGSKYYIQCFKTLGEVDLKTRKATLLDDVAKECRSIVKEGSFKPDYSKDITPVGKYKDVLILNLPISTDTNVEPLICAFKDNKLLGAIHLKSDDRWDVIGPDKKVASSMDVKGKNLYKEFGADLMYFPGREDISY</sequence>
<proteinExistence type="predicted"/>
<keyword evidence="2" id="KW-1185">Reference proteome</keyword>
<protein>
    <submittedName>
        <fullName evidence="1">Uncharacterized protein</fullName>
    </submittedName>
</protein>
<comment type="caution">
    <text evidence="1">The sequence shown here is derived from an EMBL/GenBank/DDBJ whole genome shotgun (WGS) entry which is preliminary data.</text>
</comment>
<organism evidence="1 2">
    <name type="scientific">Thermoanaerobacterium aotearoense SCUT27</name>
    <dbReference type="NCBI Taxonomy" id="1421016"/>
    <lineage>
        <taxon>Bacteria</taxon>
        <taxon>Bacillati</taxon>
        <taxon>Bacillota</taxon>
        <taxon>Clostridia</taxon>
        <taxon>Thermoanaerobacterales</taxon>
        <taxon>Thermoanaerobacteraceae</taxon>
        <taxon>Thermoanaerobacterium</taxon>
    </lineage>
</organism>
<accession>W9EIB2</accession>
<evidence type="ECO:0000313" key="2">
    <source>
        <dbReference type="Proteomes" id="UP000019481"/>
    </source>
</evidence>
<gene>
    <name evidence="1" type="ORF">V518_0454</name>
</gene>
<reference evidence="1 2" key="1">
    <citation type="journal article" date="2014" name="Genome Announc.">
        <title>Draft Genome Sequence of an Anaerobic, Thermophilic Bacterium, Thermoanaerobacterium aotearoense SCUT27, Isolated from a Hot Spring in China.</title>
        <authorList>
            <person name="Ai H."/>
            <person name="Zhang J."/>
            <person name="Yang M."/>
            <person name="Yu P."/>
            <person name="Li S."/>
            <person name="Zhu M."/>
            <person name="Dong H."/>
            <person name="Wang S."/>
            <person name="Wang J."/>
        </authorList>
    </citation>
    <scope>NUCLEOTIDE SEQUENCE [LARGE SCALE GENOMIC DNA]</scope>
    <source>
        <strain evidence="1 2">SCUT27</strain>
    </source>
</reference>